<reference evidence="13" key="1">
    <citation type="submission" date="2017-02" db="UniProtKB">
        <authorList>
            <consortium name="WormBaseParasite"/>
        </authorList>
    </citation>
    <scope>IDENTIFICATION</scope>
</reference>
<dbReference type="InterPro" id="IPR029071">
    <property type="entry name" value="Ubiquitin-like_domsf"/>
</dbReference>
<dbReference type="InterPro" id="IPR050836">
    <property type="entry name" value="SDS22/Internalin_LRR"/>
</dbReference>
<dbReference type="FunFam" id="2.30.30.190:FF:000016">
    <property type="entry name" value="Tubulin-folding cofactor E"/>
    <property type="match status" value="1"/>
</dbReference>
<keyword evidence="5" id="KW-0433">Leucine-rich repeat</keyword>
<evidence type="ECO:0000256" key="6">
    <source>
        <dbReference type="ARBA" id="ARBA00022737"/>
    </source>
</evidence>
<keyword evidence="6" id="KW-0677">Repeat</keyword>
<evidence type="ECO:0000313" key="11">
    <source>
        <dbReference type="EMBL" id="VDN05813.1"/>
    </source>
</evidence>
<dbReference type="InterPro" id="IPR036859">
    <property type="entry name" value="CAP-Gly_dom_sf"/>
</dbReference>
<dbReference type="Gene3D" id="2.30.30.190">
    <property type="entry name" value="CAP Gly-rich-like domain"/>
    <property type="match status" value="1"/>
</dbReference>
<dbReference type="Pfam" id="PF13855">
    <property type="entry name" value="LRR_8"/>
    <property type="match status" value="1"/>
</dbReference>
<gene>
    <name evidence="11" type="ORF">TCLT_LOCUS8271</name>
</gene>
<evidence type="ECO:0000256" key="8">
    <source>
        <dbReference type="ARBA" id="ARBA00026055"/>
    </source>
</evidence>
<dbReference type="EMBL" id="UYYF01004608">
    <property type="protein sequence ID" value="VDN05813.1"/>
    <property type="molecule type" value="Genomic_DNA"/>
</dbReference>
<evidence type="ECO:0000313" key="13">
    <source>
        <dbReference type="WBParaSite" id="TCLT_0000828201-mRNA-1"/>
    </source>
</evidence>
<dbReference type="Proteomes" id="UP000276776">
    <property type="component" value="Unassembled WGS sequence"/>
</dbReference>
<sequence length="477" mass="53522">MLSIGDRVKVGVDRGVVCYTGAVEGYSGDWVGIDWDDPLRGKHDGTLDGKVYFCARSAKSGSFVRPQAVSVGRNLLEEIEDKYVNNGPSDKIYGRINLHHTNLNVYKKQSNPWALKTIIVDGMRVASAPCKNCSPFTNCTELNLHNNLLSRWCDLLDILSFFPSLRCLLASCNHMERRMESVADDRVVTAPLHTLAFGECCVDDETAKKIMYHFPYVRIIYLDHNNIQTFDPGEFGQNLESIDLEGNPINDFSNLQFLSTLPKLQSLNVAHCGFRDIRIPDNGFSSLSSLNISNNPMDNKLWVLELAKLPSLEKLNYTKNSIVDSGNDLNEIIISAIPQLRFLCHSEVTLQERSSAEIYFLNKYGVPPVAHEYKFIIERLVKIYGEPLNHPCASYGKIGLLKLKLSCGGQVMERLFPDTMTVQRLIGIISRLFRLDSRNISLQSQDHSGSIMDLDKPLRSLSFYSLSDGDTICAIVA</sequence>
<evidence type="ECO:0000256" key="4">
    <source>
        <dbReference type="ARBA" id="ARBA00022490"/>
    </source>
</evidence>
<accession>A0A0N5D5J9</accession>
<evidence type="ECO:0000256" key="2">
    <source>
        <dbReference type="ARBA" id="ARBA00006286"/>
    </source>
</evidence>
<comment type="similarity">
    <text evidence="2">Belongs to the TBCE family.</text>
</comment>
<dbReference type="WBParaSite" id="TCLT_0000828201-mRNA-1">
    <property type="protein sequence ID" value="TCLT_0000828201-mRNA-1"/>
    <property type="gene ID" value="TCLT_0000828201"/>
</dbReference>
<dbReference type="SUPFAM" id="SSF52047">
    <property type="entry name" value="RNI-like"/>
    <property type="match status" value="1"/>
</dbReference>
<feature type="domain" description="CAP-Gly" evidence="10">
    <location>
        <begin position="21"/>
        <end position="65"/>
    </location>
</feature>
<keyword evidence="4" id="KW-0963">Cytoplasm</keyword>
<dbReference type="PROSITE" id="PS51450">
    <property type="entry name" value="LRR"/>
    <property type="match status" value="1"/>
</dbReference>
<keyword evidence="7" id="KW-0143">Chaperone</keyword>
<dbReference type="Gene3D" id="3.10.20.90">
    <property type="entry name" value="Phosphatidylinositol 3-kinase Catalytic Subunit, Chain A, domain 1"/>
    <property type="match status" value="1"/>
</dbReference>
<dbReference type="SMART" id="SM01052">
    <property type="entry name" value="CAP_GLY"/>
    <property type="match status" value="1"/>
</dbReference>
<evidence type="ECO:0000259" key="10">
    <source>
        <dbReference type="PROSITE" id="PS50245"/>
    </source>
</evidence>
<organism evidence="13">
    <name type="scientific">Thelazia callipaeda</name>
    <name type="common">Oriental eyeworm</name>
    <name type="synonym">Parasitic nematode</name>
    <dbReference type="NCBI Taxonomy" id="103827"/>
    <lineage>
        <taxon>Eukaryota</taxon>
        <taxon>Metazoa</taxon>
        <taxon>Ecdysozoa</taxon>
        <taxon>Nematoda</taxon>
        <taxon>Chromadorea</taxon>
        <taxon>Rhabditida</taxon>
        <taxon>Spirurina</taxon>
        <taxon>Spiruromorpha</taxon>
        <taxon>Thelazioidea</taxon>
        <taxon>Thelaziidae</taxon>
        <taxon>Thelazia</taxon>
    </lineage>
</organism>
<dbReference type="InterPro" id="IPR032675">
    <property type="entry name" value="LRR_dom_sf"/>
</dbReference>
<comment type="subcellular location">
    <subcellularLocation>
        <location evidence="1">Cytoplasm</location>
    </subcellularLocation>
</comment>
<dbReference type="Gene3D" id="3.80.10.10">
    <property type="entry name" value="Ribonuclease Inhibitor"/>
    <property type="match status" value="1"/>
</dbReference>
<dbReference type="STRING" id="103827.A0A0N5D5J9"/>
<comment type="subunit">
    <text evidence="8">Supercomplex made of cofactors A to E. Cofactors A and D function by capturing and stabilizing tubulin in a quasi-native conformation. Cofactor E binds to the cofactor D-tubulin complex; interaction with cofactor C then causes the release of tubulin polypeptides that are committed to the native state.</text>
</comment>
<evidence type="ECO:0000256" key="1">
    <source>
        <dbReference type="ARBA" id="ARBA00004496"/>
    </source>
</evidence>
<evidence type="ECO:0000256" key="5">
    <source>
        <dbReference type="ARBA" id="ARBA00022614"/>
    </source>
</evidence>
<dbReference type="AlphaFoldDB" id="A0A0N5D5J9"/>
<protein>
    <recommendedName>
        <fullName evidence="3">Tubulin-specific chaperone E</fullName>
    </recommendedName>
    <alternativeName>
        <fullName evidence="9">Tubulin-folding cofactor E</fullName>
    </alternativeName>
</protein>
<dbReference type="PROSITE" id="PS00845">
    <property type="entry name" value="CAP_GLY_1"/>
    <property type="match status" value="1"/>
</dbReference>
<dbReference type="OrthoDB" id="5273213at2759"/>
<proteinExistence type="inferred from homology"/>
<dbReference type="CDD" id="cd17044">
    <property type="entry name" value="Ubl_TBCE"/>
    <property type="match status" value="1"/>
</dbReference>
<dbReference type="Pfam" id="PF01302">
    <property type="entry name" value="CAP_GLY"/>
    <property type="match status" value="1"/>
</dbReference>
<dbReference type="PANTHER" id="PTHR46652">
    <property type="entry name" value="LEUCINE-RICH REPEAT AND IQ DOMAIN-CONTAINING PROTEIN 1-RELATED"/>
    <property type="match status" value="1"/>
</dbReference>
<reference evidence="11 12" key="2">
    <citation type="submission" date="2018-11" db="EMBL/GenBank/DDBJ databases">
        <authorList>
            <consortium name="Pathogen Informatics"/>
        </authorList>
    </citation>
    <scope>NUCLEOTIDE SEQUENCE [LARGE SCALE GENOMIC DNA]</scope>
</reference>
<dbReference type="GO" id="GO:0005737">
    <property type="term" value="C:cytoplasm"/>
    <property type="evidence" value="ECO:0007669"/>
    <property type="project" value="UniProtKB-SubCell"/>
</dbReference>
<dbReference type="PANTHER" id="PTHR46652:SF3">
    <property type="entry name" value="LEUCINE-RICH REPEAT-CONTAINING PROTEIN 9"/>
    <property type="match status" value="1"/>
</dbReference>
<dbReference type="PROSITE" id="PS50245">
    <property type="entry name" value="CAP_GLY_2"/>
    <property type="match status" value="1"/>
</dbReference>
<name>A0A0N5D5J9_THECL</name>
<dbReference type="InterPro" id="IPR044079">
    <property type="entry name" value="Ubl_TBCE"/>
</dbReference>
<evidence type="ECO:0000256" key="7">
    <source>
        <dbReference type="ARBA" id="ARBA00023186"/>
    </source>
</evidence>
<keyword evidence="12" id="KW-1185">Reference proteome</keyword>
<evidence type="ECO:0000313" key="12">
    <source>
        <dbReference type="Proteomes" id="UP000276776"/>
    </source>
</evidence>
<evidence type="ECO:0000256" key="9">
    <source>
        <dbReference type="ARBA" id="ARBA00030180"/>
    </source>
</evidence>
<evidence type="ECO:0000256" key="3">
    <source>
        <dbReference type="ARBA" id="ARBA00015004"/>
    </source>
</evidence>
<dbReference type="InterPro" id="IPR001611">
    <property type="entry name" value="Leu-rich_rpt"/>
</dbReference>
<dbReference type="SUPFAM" id="SSF74924">
    <property type="entry name" value="Cap-Gly domain"/>
    <property type="match status" value="1"/>
</dbReference>
<dbReference type="OMA" id="SEESHMF"/>
<dbReference type="InterPro" id="IPR000938">
    <property type="entry name" value="CAP-Gly_domain"/>
</dbReference>
<dbReference type="SUPFAM" id="SSF54236">
    <property type="entry name" value="Ubiquitin-like"/>
    <property type="match status" value="1"/>
</dbReference>